<accession>A0AA36MUF8</accession>
<dbReference type="Proteomes" id="UP001178507">
    <property type="component" value="Unassembled WGS sequence"/>
</dbReference>
<reference evidence="1" key="1">
    <citation type="submission" date="2023-08" db="EMBL/GenBank/DDBJ databases">
        <authorList>
            <person name="Chen Y."/>
            <person name="Shah S."/>
            <person name="Dougan E. K."/>
            <person name="Thang M."/>
            <person name="Chan C."/>
        </authorList>
    </citation>
    <scope>NUCLEOTIDE SEQUENCE</scope>
</reference>
<gene>
    <name evidence="1" type="ORF">EVOR1521_LOCUS11161</name>
</gene>
<evidence type="ECO:0000313" key="1">
    <source>
        <dbReference type="EMBL" id="CAJ1384257.1"/>
    </source>
</evidence>
<comment type="caution">
    <text evidence="1">The sequence shown here is derived from an EMBL/GenBank/DDBJ whole genome shotgun (WGS) entry which is preliminary data.</text>
</comment>
<keyword evidence="2" id="KW-1185">Reference proteome</keyword>
<dbReference type="AlphaFoldDB" id="A0AA36MUF8"/>
<name>A0AA36MUF8_9DINO</name>
<dbReference type="InterPro" id="IPR036737">
    <property type="entry name" value="OmpA-like_sf"/>
</dbReference>
<protein>
    <submittedName>
        <fullName evidence="1">Uncharacterized protein</fullName>
    </submittedName>
</protein>
<dbReference type="EMBL" id="CAUJNA010001103">
    <property type="protein sequence ID" value="CAJ1384257.1"/>
    <property type="molecule type" value="Genomic_DNA"/>
</dbReference>
<organism evidence="1 2">
    <name type="scientific">Effrenium voratum</name>
    <dbReference type="NCBI Taxonomy" id="2562239"/>
    <lineage>
        <taxon>Eukaryota</taxon>
        <taxon>Sar</taxon>
        <taxon>Alveolata</taxon>
        <taxon>Dinophyceae</taxon>
        <taxon>Suessiales</taxon>
        <taxon>Symbiodiniaceae</taxon>
        <taxon>Effrenium</taxon>
    </lineage>
</organism>
<dbReference type="SUPFAM" id="SSF103088">
    <property type="entry name" value="OmpA-like"/>
    <property type="match status" value="1"/>
</dbReference>
<proteinExistence type="predicted"/>
<evidence type="ECO:0000313" key="2">
    <source>
        <dbReference type="Proteomes" id="UP001178507"/>
    </source>
</evidence>
<sequence length="241" mass="27026">MVSLCCWLPCRAWQARTRPICQCDDCSRALFFLLSEGLEILGPCCVPELLVSLGMCNRRLRAAILADCGFEGTRQLAFAAAAGHLCQRGNFIYFSRGGGVVCRESLDFLSRAARVAKRFRAKVHIDAHAGVHAPGRLLAKSVSETRVQAVLLSLAHEGLSASQITFTAWGKEIALAWPDECMARAELFFQLGGREIPPRPRYYQSRSCELRDGPMCCGRLWRCWIRLQLHGCWLFTRPTIY</sequence>